<gene>
    <name evidence="2" type="ORF">GA0061098_104013</name>
</gene>
<keyword evidence="3" id="KW-1185">Reference proteome</keyword>
<dbReference type="EMBL" id="FMAI01000040">
    <property type="protein sequence ID" value="SCB55387.1"/>
    <property type="molecule type" value="Genomic_DNA"/>
</dbReference>
<reference evidence="3" key="1">
    <citation type="submission" date="2016-08" db="EMBL/GenBank/DDBJ databases">
        <authorList>
            <person name="Varghese N."/>
            <person name="Submissions Spin"/>
        </authorList>
    </citation>
    <scope>NUCLEOTIDE SEQUENCE [LARGE SCALE GENOMIC DNA]</scope>
    <source>
        <strain evidence="3">ERR11</strain>
    </source>
</reference>
<name>A0A1C3XSY4_9BRAD</name>
<dbReference type="Proteomes" id="UP000199184">
    <property type="component" value="Unassembled WGS sequence"/>
</dbReference>
<evidence type="ECO:0000313" key="3">
    <source>
        <dbReference type="Proteomes" id="UP000199184"/>
    </source>
</evidence>
<evidence type="ECO:0000256" key="1">
    <source>
        <dbReference type="SAM" id="MobiDB-lite"/>
    </source>
</evidence>
<proteinExistence type="predicted"/>
<feature type="region of interest" description="Disordered" evidence="1">
    <location>
        <begin position="171"/>
        <end position="208"/>
    </location>
</feature>
<organism evidence="2 3">
    <name type="scientific">Bradyrhizobium shewense</name>
    <dbReference type="NCBI Taxonomy" id="1761772"/>
    <lineage>
        <taxon>Bacteria</taxon>
        <taxon>Pseudomonadati</taxon>
        <taxon>Pseudomonadota</taxon>
        <taxon>Alphaproteobacteria</taxon>
        <taxon>Hyphomicrobiales</taxon>
        <taxon>Nitrobacteraceae</taxon>
        <taxon>Bradyrhizobium</taxon>
    </lineage>
</organism>
<accession>A0A1C3XSY4</accession>
<dbReference type="AlphaFoldDB" id="A0A1C3XSY4"/>
<evidence type="ECO:0000313" key="2">
    <source>
        <dbReference type="EMBL" id="SCB55387.1"/>
    </source>
</evidence>
<sequence>MLSLILIRASIARWSHWQRRAGYVFAVTCQREECEPLARLFGSYHRANRTPRPAATWRNGPRLSHARYALCTPNRLASARTAIRTNARAAVSYHAWSPPMRRRARKFVSPNSGRCRRHRPHSPPTAWPSFETLAGFKGVLCRVGSRHGYASTLAAISASIDGQRVRTTMKQVGSAPGPETILGPCQSAHRRRQQAGASQPRQTKRPRFSLRVCVSLQRGA</sequence>
<protein>
    <submittedName>
        <fullName evidence="2">Uncharacterized protein</fullName>
    </submittedName>
</protein>